<feature type="region of interest" description="Disordered" evidence="3">
    <location>
        <begin position="54"/>
        <end position="126"/>
    </location>
</feature>
<dbReference type="Pfam" id="PF00106">
    <property type="entry name" value="adh_short"/>
    <property type="match status" value="1"/>
</dbReference>
<dbReference type="PANTHER" id="PTHR44196:SF1">
    <property type="entry name" value="DEHYDROGENASE_REDUCTASE SDR FAMILY MEMBER 7B"/>
    <property type="match status" value="1"/>
</dbReference>
<dbReference type="AlphaFoldDB" id="A0A1X7D8W2"/>
<proteinExistence type="inferred from homology"/>
<feature type="compositionally biased region" description="Basic and acidic residues" evidence="3">
    <location>
        <begin position="76"/>
        <end position="86"/>
    </location>
</feature>
<feature type="compositionally biased region" description="Basic and acidic residues" evidence="3">
    <location>
        <begin position="100"/>
        <end position="110"/>
    </location>
</feature>
<dbReference type="GO" id="GO:0016020">
    <property type="term" value="C:membrane"/>
    <property type="evidence" value="ECO:0007669"/>
    <property type="project" value="TreeGrafter"/>
</dbReference>
<evidence type="ECO:0000313" key="5">
    <source>
        <dbReference type="Proteomes" id="UP000192929"/>
    </source>
</evidence>
<organism evidence="4 5">
    <name type="scientific">Kocuria marina subsp. indica</name>
    <dbReference type="NCBI Taxonomy" id="1049583"/>
    <lineage>
        <taxon>Bacteria</taxon>
        <taxon>Bacillati</taxon>
        <taxon>Actinomycetota</taxon>
        <taxon>Actinomycetes</taxon>
        <taxon>Micrococcales</taxon>
        <taxon>Micrococcaceae</taxon>
        <taxon>Kocuria</taxon>
    </lineage>
</organism>
<dbReference type="SUPFAM" id="SSF51735">
    <property type="entry name" value="NAD(P)-binding Rossmann-fold domains"/>
    <property type="match status" value="1"/>
</dbReference>
<reference evidence="5" key="1">
    <citation type="submission" date="2017-04" db="EMBL/GenBank/DDBJ databases">
        <authorList>
            <person name="Varghese N."/>
            <person name="Submissions S."/>
        </authorList>
    </citation>
    <scope>NUCLEOTIDE SEQUENCE [LARGE SCALE GENOMIC DNA]</scope>
    <source>
        <strain evidence="5">NIO-1021</strain>
    </source>
</reference>
<dbReference type="PANTHER" id="PTHR44196">
    <property type="entry name" value="DEHYDROGENASE/REDUCTASE SDR FAMILY MEMBER 7B"/>
    <property type="match status" value="1"/>
</dbReference>
<keyword evidence="5" id="KW-1185">Reference proteome</keyword>
<dbReference type="Proteomes" id="UP000192929">
    <property type="component" value="Unassembled WGS sequence"/>
</dbReference>
<protein>
    <submittedName>
        <fullName evidence="4">NADP-dependent 3-hydroxy acid dehydrogenase YdfG</fullName>
    </submittedName>
</protein>
<evidence type="ECO:0000313" key="4">
    <source>
        <dbReference type="EMBL" id="SMF10983.1"/>
    </source>
</evidence>
<dbReference type="InterPro" id="IPR002347">
    <property type="entry name" value="SDR_fam"/>
</dbReference>
<dbReference type="InterPro" id="IPR036291">
    <property type="entry name" value="NAD(P)-bd_dom_sf"/>
</dbReference>
<dbReference type="EMBL" id="FXAC01000009">
    <property type="protein sequence ID" value="SMF10983.1"/>
    <property type="molecule type" value="Genomic_DNA"/>
</dbReference>
<dbReference type="Gene3D" id="3.40.50.720">
    <property type="entry name" value="NAD(P)-binding Rossmann-like Domain"/>
    <property type="match status" value="1"/>
</dbReference>
<evidence type="ECO:0000256" key="2">
    <source>
        <dbReference type="ARBA" id="ARBA00023002"/>
    </source>
</evidence>
<sequence>MTTGASSSIGRATVIAFASKGTSVVLASRRLEALDEVARQCEAAGGTADGVHRCHRLRAGRSPYPPGRRAVRPHRRVDQQRRDHVLRAVPRGPVSRHSAHPGDRRDEQRARRPRRPADPAQAGHGHACQCLFQRRRGTQIYTHAHGISKAAIRALSSSLRQELQLDPVRGVKVCTVLLAGIGTPIYEHVGNYIGRKTKSMPPAYPPRSGWPGQSSMLPGLRGGRSAPVPPGTAS</sequence>
<feature type="region of interest" description="Disordered" evidence="3">
    <location>
        <begin position="200"/>
        <end position="234"/>
    </location>
</feature>
<comment type="similarity">
    <text evidence="1">Belongs to the short-chain dehydrogenases/reductases (SDR) family.</text>
</comment>
<keyword evidence="2" id="KW-0560">Oxidoreductase</keyword>
<name>A0A1X7D8W2_9MICC</name>
<evidence type="ECO:0000256" key="3">
    <source>
        <dbReference type="SAM" id="MobiDB-lite"/>
    </source>
</evidence>
<accession>A0A1X7D8W2</accession>
<evidence type="ECO:0000256" key="1">
    <source>
        <dbReference type="ARBA" id="ARBA00006484"/>
    </source>
</evidence>
<dbReference type="GO" id="GO:0016491">
    <property type="term" value="F:oxidoreductase activity"/>
    <property type="evidence" value="ECO:0007669"/>
    <property type="project" value="UniProtKB-KW"/>
</dbReference>
<gene>
    <name evidence="4" type="ORF">SAMN06296028_109115</name>
</gene>